<dbReference type="EMBL" id="LAZR01000095">
    <property type="protein sequence ID" value="KKN92383.1"/>
    <property type="molecule type" value="Genomic_DNA"/>
</dbReference>
<name>A0A0F9XJZ2_9ZZZZ</name>
<evidence type="ECO:0008006" key="2">
    <source>
        <dbReference type="Google" id="ProtNLM"/>
    </source>
</evidence>
<evidence type="ECO:0000313" key="1">
    <source>
        <dbReference type="EMBL" id="KKN92383.1"/>
    </source>
</evidence>
<proteinExistence type="predicted"/>
<protein>
    <recommendedName>
        <fullName evidence="2">Fibronectin type-III domain-containing protein</fullName>
    </recommendedName>
</protein>
<accession>A0A0F9XJZ2</accession>
<comment type="caution">
    <text evidence="1">The sequence shown here is derived from an EMBL/GenBank/DDBJ whole genome shotgun (WGS) entry which is preliminary data.</text>
</comment>
<dbReference type="AlphaFoldDB" id="A0A0F9XJZ2"/>
<sequence length="895" mass="98994">MARRRNAIFHRFSRMRGLPPDEKMLLQRIGNLMDAALNNRQASNPFEPSKNKLHRLLYPPTGLVAHTGFQTLKLTWTAPDSDQHLRYEITITNTETGVSETKSTYTNELRYKNVNGSYTATVKSVGRNGSSSTIQTITFNMGGSLMQIEGNKNGPTSLGTMVQDQITMFDGYSVYAWGSVVLDKYIAGFSNEPAVFRLWSMEGANQTFDADVAELQQTITLYPATESFANLDDQAHGAGIERPVPVGTSRPGSFETSQSVMFSPIAISTTEENVTFTFFLQALGRTVEQDEVNLSLVLWGGFDGLGDNVPQDPWVPSEYVFPHLNSLRLWRREVAPSPNFDTVIRGSWYLAQQPKEFNIIDNAWTLAFWVRLETEHVTPMVDASTEENGKLAAINTIFARQSYDADGTVWNENAIRIALTAVRDTQTGLLYQYVDAGVWDKTGTAITINARFWNETFGDHDPPDKDDASYLWGTSFPENSQNNGWQFIVICFEGGPQGADGEPGEGTDLTPKLRIYSNNRLVDPAAEEDRFIPPNMMCCLNQRVADGALNTKQTTPAHLLKELNQDLTNDYVYSIGSSGGAEPFYNVGVYKGDDHRIDNGTFTIHQMGMWNVALDNWDGMGFNPGVAEQRDSSPWYAVPYHLTGGVPDKNPTHTDGRQNTFFGTSLTAIHYLFNQGFGTDIDWKKNSNTRIDGAKEYIFAENLVHLWQFGAIADEFSTTARTLRDTGNHLLGGGINFLRTITSGTQAGKSSNAWSEDVKLSDVISPVRSYFTDQHLNASQTVKDRLPPLEYAATDGRPNWTAQNGIVQPVGHVNGAGYPDAGTTATKHGYPGHSYMHSEVVDGVIVAWRRPNVTNGVLDEPKTYGPVYAAWSLGTDILPDGPFGAETLNGISAWP</sequence>
<gene>
    <name evidence="1" type="ORF">LCGC14_0208740</name>
</gene>
<organism evidence="1">
    <name type="scientific">marine sediment metagenome</name>
    <dbReference type="NCBI Taxonomy" id="412755"/>
    <lineage>
        <taxon>unclassified sequences</taxon>
        <taxon>metagenomes</taxon>
        <taxon>ecological metagenomes</taxon>
    </lineage>
</organism>
<reference evidence="1" key="1">
    <citation type="journal article" date="2015" name="Nature">
        <title>Complex archaea that bridge the gap between prokaryotes and eukaryotes.</title>
        <authorList>
            <person name="Spang A."/>
            <person name="Saw J.H."/>
            <person name="Jorgensen S.L."/>
            <person name="Zaremba-Niedzwiedzka K."/>
            <person name="Martijn J."/>
            <person name="Lind A.E."/>
            <person name="van Eijk R."/>
            <person name="Schleper C."/>
            <person name="Guy L."/>
            <person name="Ettema T.J."/>
        </authorList>
    </citation>
    <scope>NUCLEOTIDE SEQUENCE</scope>
</reference>